<dbReference type="PANTHER" id="PTHR47338:SF29">
    <property type="entry name" value="ZN(2)-C6 FUNGAL-TYPE DOMAIN-CONTAINING PROTEIN"/>
    <property type="match status" value="1"/>
</dbReference>
<name>A0A4S8LZ76_DENBC</name>
<dbReference type="SUPFAM" id="SSF57701">
    <property type="entry name" value="Zn2/Cys6 DNA-binding domain"/>
    <property type="match status" value="1"/>
</dbReference>
<feature type="region of interest" description="Disordered" evidence="6">
    <location>
        <begin position="582"/>
        <end position="611"/>
    </location>
</feature>
<keyword evidence="4" id="KW-0804">Transcription</keyword>
<dbReference type="CDD" id="cd00067">
    <property type="entry name" value="GAL4"/>
    <property type="match status" value="1"/>
</dbReference>
<evidence type="ECO:0000256" key="4">
    <source>
        <dbReference type="ARBA" id="ARBA00023163"/>
    </source>
</evidence>
<sequence length="804" mass="87883">MYPGTSKPLKRGKACLTCRFLKIKCDGVRPICGPCERHPKDDPCEYADGPGRSRTKQLEDTVSRLEARLREYENPHETPAVTLSDPYDAAAPQDNESTLPVRLPAQPTTRYPSEVHSYSPASSYSTISPIASSSSTPISSTPTSARTSSASPSDNDLPIRHLLDAFFPQASSFGFFLHVSSFYNAALQPSSFGFPTRPCSSLLSTVLLWGLHLSSPSNRSPTRSEYTPHNTPPPQQIQEREHTFLIRALRETAIELVSMSQQTPSEHHRSLVLQTIQAEVLLSYYFFRTANIAEARRHASSAASLVLSSGLHHAWSSSTASRPTSTHGGHHHPHHPHPAALEEGERINGFWTVFTLYRNLAVAMDSSSEVCGVFDAPGMQVDTPWPLDMESYKEGVLPVPGSSTIWNYLNHVQTRNDSTYSTHALLAKASILLHQATFLEGQFSPDMTARDSQAFSAAFQSLSHLIDTFRVQLPPLSSSGGPAVASSSGSGGSGSADPTNPTTRLLFLVHSMVNGAIIKLRGLFAYSDPSSRQMCVNAAKEMIMAGGINVQQFLCVNPIMGTLWMLASQILTEELTRLRSISSSSSTYPPSSQQQTSSVSTSVGSGSAEEESQQQQQEIYSLLQLVLGAMSYFSTNSAMMSKCLLVIRRWIFDEPTTTAVYATTASGCPTTTTTAAASTTSKSGTRSNDGIIFGQTSSSSSFGPKYYYSDSDVQQQGYPSQAFYEGGDEGDRGSPETTSSANSSPSLSSQTSDDQEMQYEDTKHHHHYDDHHHHRHRHGQHDYSEYHHYSHPSGLVGYPVQDWN</sequence>
<reference evidence="8 9" key="1">
    <citation type="journal article" date="2019" name="Nat. Ecol. Evol.">
        <title>Megaphylogeny resolves global patterns of mushroom evolution.</title>
        <authorList>
            <person name="Varga T."/>
            <person name="Krizsan K."/>
            <person name="Foldi C."/>
            <person name="Dima B."/>
            <person name="Sanchez-Garcia M."/>
            <person name="Sanchez-Ramirez S."/>
            <person name="Szollosi G.J."/>
            <person name="Szarkandi J.G."/>
            <person name="Papp V."/>
            <person name="Albert L."/>
            <person name="Andreopoulos W."/>
            <person name="Angelini C."/>
            <person name="Antonin V."/>
            <person name="Barry K.W."/>
            <person name="Bougher N.L."/>
            <person name="Buchanan P."/>
            <person name="Buyck B."/>
            <person name="Bense V."/>
            <person name="Catcheside P."/>
            <person name="Chovatia M."/>
            <person name="Cooper J."/>
            <person name="Damon W."/>
            <person name="Desjardin D."/>
            <person name="Finy P."/>
            <person name="Geml J."/>
            <person name="Haridas S."/>
            <person name="Hughes K."/>
            <person name="Justo A."/>
            <person name="Karasinski D."/>
            <person name="Kautmanova I."/>
            <person name="Kiss B."/>
            <person name="Kocsube S."/>
            <person name="Kotiranta H."/>
            <person name="LaButti K.M."/>
            <person name="Lechner B.E."/>
            <person name="Liimatainen K."/>
            <person name="Lipzen A."/>
            <person name="Lukacs Z."/>
            <person name="Mihaltcheva S."/>
            <person name="Morgado L.N."/>
            <person name="Niskanen T."/>
            <person name="Noordeloos M.E."/>
            <person name="Ohm R.A."/>
            <person name="Ortiz-Santana B."/>
            <person name="Ovrebo C."/>
            <person name="Racz N."/>
            <person name="Riley R."/>
            <person name="Savchenko A."/>
            <person name="Shiryaev A."/>
            <person name="Soop K."/>
            <person name="Spirin V."/>
            <person name="Szebenyi C."/>
            <person name="Tomsovsky M."/>
            <person name="Tulloss R.E."/>
            <person name="Uehling J."/>
            <person name="Grigoriev I.V."/>
            <person name="Vagvolgyi C."/>
            <person name="Papp T."/>
            <person name="Martin F.M."/>
            <person name="Miettinen O."/>
            <person name="Hibbett D.S."/>
            <person name="Nagy L.G."/>
        </authorList>
    </citation>
    <scope>NUCLEOTIDE SEQUENCE [LARGE SCALE GENOMIC DNA]</scope>
    <source>
        <strain evidence="8 9">CBS 962.96</strain>
    </source>
</reference>
<dbReference type="GO" id="GO:0005634">
    <property type="term" value="C:nucleus"/>
    <property type="evidence" value="ECO:0007669"/>
    <property type="project" value="UniProtKB-SubCell"/>
</dbReference>
<dbReference type="SMART" id="SM00066">
    <property type="entry name" value="GAL4"/>
    <property type="match status" value="1"/>
</dbReference>
<feature type="compositionally biased region" description="Basic residues" evidence="6">
    <location>
        <begin position="328"/>
        <end position="337"/>
    </location>
</feature>
<keyword evidence="9" id="KW-1185">Reference proteome</keyword>
<dbReference type="Gene3D" id="4.10.240.10">
    <property type="entry name" value="Zn(2)-C6 fungal-type DNA-binding domain"/>
    <property type="match status" value="1"/>
</dbReference>
<feature type="compositionally biased region" description="Low complexity" evidence="6">
    <location>
        <begin position="735"/>
        <end position="752"/>
    </location>
</feature>
<feature type="region of interest" description="Disordered" evidence="6">
    <location>
        <begin position="720"/>
        <end position="788"/>
    </location>
</feature>
<feature type="region of interest" description="Disordered" evidence="6">
    <location>
        <begin position="73"/>
        <end position="154"/>
    </location>
</feature>
<feature type="compositionally biased region" description="Low complexity" evidence="6">
    <location>
        <begin position="670"/>
        <end position="687"/>
    </location>
</feature>
<comment type="subcellular location">
    <subcellularLocation>
        <location evidence="1">Nucleus</location>
    </subcellularLocation>
</comment>
<dbReference type="PROSITE" id="PS00463">
    <property type="entry name" value="ZN2_CY6_FUNGAL_1"/>
    <property type="match status" value="1"/>
</dbReference>
<evidence type="ECO:0000313" key="8">
    <source>
        <dbReference type="EMBL" id="THU95017.1"/>
    </source>
</evidence>
<feature type="region of interest" description="Disordered" evidence="6">
    <location>
        <begin position="670"/>
        <end position="696"/>
    </location>
</feature>
<dbReference type="OrthoDB" id="2309723at2759"/>
<gene>
    <name evidence="8" type="ORF">K435DRAFT_779167</name>
</gene>
<feature type="region of interest" description="Disordered" evidence="6">
    <location>
        <begin position="317"/>
        <end position="340"/>
    </location>
</feature>
<dbReference type="InterPro" id="IPR036864">
    <property type="entry name" value="Zn2-C6_fun-type_DNA-bd_sf"/>
</dbReference>
<feature type="compositionally biased region" description="Low complexity" evidence="6">
    <location>
        <begin position="117"/>
        <end position="153"/>
    </location>
</feature>
<evidence type="ECO:0000256" key="3">
    <source>
        <dbReference type="ARBA" id="ARBA00023015"/>
    </source>
</evidence>
<proteinExistence type="predicted"/>
<dbReference type="GO" id="GO:0008270">
    <property type="term" value="F:zinc ion binding"/>
    <property type="evidence" value="ECO:0007669"/>
    <property type="project" value="InterPro"/>
</dbReference>
<dbReference type="AlphaFoldDB" id="A0A4S8LZ76"/>
<dbReference type="CDD" id="cd12148">
    <property type="entry name" value="fungal_TF_MHR"/>
    <property type="match status" value="1"/>
</dbReference>
<feature type="compositionally biased region" description="Basic and acidic residues" evidence="6">
    <location>
        <begin position="760"/>
        <end position="771"/>
    </location>
</feature>
<dbReference type="InterPro" id="IPR050815">
    <property type="entry name" value="TF_fung"/>
</dbReference>
<evidence type="ECO:0000256" key="1">
    <source>
        <dbReference type="ARBA" id="ARBA00004123"/>
    </source>
</evidence>
<feature type="compositionally biased region" description="Polar residues" evidence="6">
    <location>
        <begin position="317"/>
        <end position="326"/>
    </location>
</feature>
<organism evidence="8 9">
    <name type="scientific">Dendrothele bispora (strain CBS 962.96)</name>
    <dbReference type="NCBI Taxonomy" id="1314807"/>
    <lineage>
        <taxon>Eukaryota</taxon>
        <taxon>Fungi</taxon>
        <taxon>Dikarya</taxon>
        <taxon>Basidiomycota</taxon>
        <taxon>Agaricomycotina</taxon>
        <taxon>Agaricomycetes</taxon>
        <taxon>Agaricomycetidae</taxon>
        <taxon>Agaricales</taxon>
        <taxon>Agaricales incertae sedis</taxon>
        <taxon>Dendrothele</taxon>
    </lineage>
</organism>
<dbReference type="Pfam" id="PF00172">
    <property type="entry name" value="Zn_clus"/>
    <property type="match status" value="1"/>
</dbReference>
<keyword evidence="2" id="KW-0479">Metal-binding</keyword>
<evidence type="ECO:0000259" key="7">
    <source>
        <dbReference type="PROSITE" id="PS50048"/>
    </source>
</evidence>
<evidence type="ECO:0000256" key="5">
    <source>
        <dbReference type="ARBA" id="ARBA00023242"/>
    </source>
</evidence>
<evidence type="ECO:0000256" key="2">
    <source>
        <dbReference type="ARBA" id="ARBA00022723"/>
    </source>
</evidence>
<dbReference type="PROSITE" id="PS50048">
    <property type="entry name" value="ZN2_CY6_FUNGAL_2"/>
    <property type="match status" value="1"/>
</dbReference>
<dbReference type="InterPro" id="IPR001138">
    <property type="entry name" value="Zn2Cys6_DnaBD"/>
</dbReference>
<accession>A0A4S8LZ76</accession>
<evidence type="ECO:0000256" key="6">
    <source>
        <dbReference type="SAM" id="MobiDB-lite"/>
    </source>
</evidence>
<dbReference type="Proteomes" id="UP000297245">
    <property type="component" value="Unassembled WGS sequence"/>
</dbReference>
<dbReference type="GO" id="GO:0000981">
    <property type="term" value="F:DNA-binding transcription factor activity, RNA polymerase II-specific"/>
    <property type="evidence" value="ECO:0007669"/>
    <property type="project" value="InterPro"/>
</dbReference>
<dbReference type="PANTHER" id="PTHR47338">
    <property type="entry name" value="ZN(II)2CYS6 TRANSCRIPTION FACTOR (EUROFUNG)-RELATED"/>
    <property type="match status" value="1"/>
</dbReference>
<protein>
    <recommendedName>
        <fullName evidence="7">Zn(2)-C6 fungal-type domain-containing protein</fullName>
    </recommendedName>
</protein>
<feature type="domain" description="Zn(2)-C6 fungal-type" evidence="7">
    <location>
        <begin position="14"/>
        <end position="46"/>
    </location>
</feature>
<dbReference type="EMBL" id="ML179210">
    <property type="protein sequence ID" value="THU95017.1"/>
    <property type="molecule type" value="Genomic_DNA"/>
</dbReference>
<evidence type="ECO:0000313" key="9">
    <source>
        <dbReference type="Proteomes" id="UP000297245"/>
    </source>
</evidence>
<keyword evidence="5" id="KW-0539">Nucleus</keyword>
<feature type="region of interest" description="Disordered" evidence="6">
    <location>
        <begin position="42"/>
        <end position="61"/>
    </location>
</feature>
<keyword evidence="3" id="KW-0805">Transcription regulation</keyword>